<dbReference type="AlphaFoldDB" id="A0A0W8E911"/>
<comment type="caution">
    <text evidence="3">The sequence shown here is derived from an EMBL/GenBank/DDBJ whole genome shotgun (WGS) entry which is preliminary data.</text>
</comment>
<dbReference type="GO" id="GO:0016740">
    <property type="term" value="F:transferase activity"/>
    <property type="evidence" value="ECO:0007669"/>
    <property type="project" value="UniProtKB-KW"/>
</dbReference>
<accession>A0A0W8E911</accession>
<keyword evidence="3" id="KW-0808">Transferase</keyword>
<dbReference type="EMBL" id="LNQE01001837">
    <property type="protein sequence ID" value="KUG04886.1"/>
    <property type="molecule type" value="Genomic_DNA"/>
</dbReference>
<dbReference type="InterPro" id="IPR021975">
    <property type="entry name" value="Rifampin_Arr"/>
</dbReference>
<feature type="region of interest" description="Disordered" evidence="1">
    <location>
        <begin position="99"/>
        <end position="119"/>
    </location>
</feature>
<protein>
    <submittedName>
        <fullName evidence="3">Rifampin adp-ribosyl transferase</fullName>
    </submittedName>
</protein>
<evidence type="ECO:0000313" key="3">
    <source>
        <dbReference type="EMBL" id="KUG04886.1"/>
    </source>
</evidence>
<dbReference type="InterPro" id="IPR038611">
    <property type="entry name" value="Arr_sf"/>
</dbReference>
<sequence length="159" mass="18000">MNKKEDLIEMNNEEKTDLTTTLQSDRSLDSGPFYHGTKADLKLGDLLEPGYSSNYGEQQKANYVYLTATLDAAIWGAELAVGDEPGRIYRVEPIGTIEDDPNLTDKKFPGNPTRSYRTRQPLRVVGEVLDWEGHSPEELQKMRDQLDELKRLGIEAINE</sequence>
<evidence type="ECO:0000259" key="2">
    <source>
        <dbReference type="Pfam" id="PF12120"/>
    </source>
</evidence>
<organism evidence="3">
    <name type="scientific">hydrocarbon metagenome</name>
    <dbReference type="NCBI Taxonomy" id="938273"/>
    <lineage>
        <taxon>unclassified sequences</taxon>
        <taxon>metagenomes</taxon>
        <taxon>ecological metagenomes</taxon>
    </lineage>
</organism>
<dbReference type="NCBIfam" id="NF033144">
    <property type="entry name" value="rifampin_ARR"/>
    <property type="match status" value="1"/>
</dbReference>
<gene>
    <name evidence="3" type="ORF">ASZ90_017766</name>
</gene>
<evidence type="ECO:0000256" key="1">
    <source>
        <dbReference type="SAM" id="MobiDB-lite"/>
    </source>
</evidence>
<dbReference type="Gene3D" id="3.20.170.40">
    <property type="entry name" value="Rifampin ADP-ribosyltransferase domain"/>
    <property type="match status" value="1"/>
</dbReference>
<proteinExistence type="predicted"/>
<feature type="compositionally biased region" description="Basic and acidic residues" evidence="1">
    <location>
        <begin position="1"/>
        <end position="17"/>
    </location>
</feature>
<reference evidence="3" key="1">
    <citation type="journal article" date="2015" name="Proc. Natl. Acad. Sci. U.S.A.">
        <title>Networks of energetic and metabolic interactions define dynamics in microbial communities.</title>
        <authorList>
            <person name="Embree M."/>
            <person name="Liu J.K."/>
            <person name="Al-Bassam M.M."/>
            <person name="Zengler K."/>
        </authorList>
    </citation>
    <scope>NUCLEOTIDE SEQUENCE</scope>
</reference>
<feature type="domain" description="Rifampin ADP-ribosyltransferase" evidence="2">
    <location>
        <begin position="33"/>
        <end position="131"/>
    </location>
</feature>
<dbReference type="Pfam" id="PF12120">
    <property type="entry name" value="Arr-ms"/>
    <property type="match status" value="1"/>
</dbReference>
<name>A0A0W8E911_9ZZZZ</name>
<feature type="region of interest" description="Disordered" evidence="1">
    <location>
        <begin position="1"/>
        <end position="31"/>
    </location>
</feature>